<feature type="transmembrane region" description="Helical" evidence="1">
    <location>
        <begin position="99"/>
        <end position="118"/>
    </location>
</feature>
<keyword evidence="1" id="KW-0472">Membrane</keyword>
<name>A0A4R8DQN9_9BACT</name>
<dbReference type="EMBL" id="SODV01000001">
    <property type="protein sequence ID" value="TDW99440.1"/>
    <property type="molecule type" value="Genomic_DNA"/>
</dbReference>
<protein>
    <submittedName>
        <fullName evidence="2">Putative membrane protein</fullName>
    </submittedName>
</protein>
<proteinExistence type="predicted"/>
<dbReference type="RefSeq" id="WP_133990140.1">
    <property type="nucleotide sequence ID" value="NZ_SODV01000001.1"/>
</dbReference>
<feature type="transmembrane region" description="Helical" evidence="1">
    <location>
        <begin position="183"/>
        <end position="201"/>
    </location>
</feature>
<keyword evidence="1" id="KW-0812">Transmembrane</keyword>
<keyword evidence="3" id="KW-1185">Reference proteome</keyword>
<feature type="transmembrane region" description="Helical" evidence="1">
    <location>
        <begin position="130"/>
        <end position="148"/>
    </location>
</feature>
<evidence type="ECO:0000313" key="2">
    <source>
        <dbReference type="EMBL" id="TDW99440.1"/>
    </source>
</evidence>
<evidence type="ECO:0000256" key="1">
    <source>
        <dbReference type="SAM" id="Phobius"/>
    </source>
</evidence>
<evidence type="ECO:0000313" key="3">
    <source>
        <dbReference type="Proteomes" id="UP000294498"/>
    </source>
</evidence>
<sequence>MTRTRWWALSLAIPMILVALRMGWTHSLTYAFYYWNLFLATIPLMAVRRLDPEASLWSYRNLVGLGMWFFFLPNAPYLITDMVHFQEGPKAPVYLDEAIVYACAFNGVLLGYASVRRVEDWMLKRYRERPVRFAILVVFLACGFGIYLGRYLRLNSWYIVTQPLRVGRVVGVRVLCPLEYKQTWAVTLLFGALLWLGYLAFRSQVPRRNTA</sequence>
<dbReference type="AlphaFoldDB" id="A0A4R8DQN9"/>
<dbReference type="Proteomes" id="UP000294498">
    <property type="component" value="Unassembled WGS sequence"/>
</dbReference>
<reference evidence="2 3" key="1">
    <citation type="submission" date="2019-03" db="EMBL/GenBank/DDBJ databases">
        <title>Genomic Encyclopedia of Type Strains, Phase IV (KMG-IV): sequencing the most valuable type-strain genomes for metagenomic binning, comparative biology and taxonomic classification.</title>
        <authorList>
            <person name="Goeker M."/>
        </authorList>
    </citation>
    <scope>NUCLEOTIDE SEQUENCE [LARGE SCALE GENOMIC DNA]</scope>
    <source>
        <strain evidence="2 3">DSM 100059</strain>
    </source>
</reference>
<feature type="transmembrane region" description="Helical" evidence="1">
    <location>
        <begin position="30"/>
        <end position="47"/>
    </location>
</feature>
<dbReference type="InterPro" id="IPR009793">
    <property type="entry name" value="DUF1361"/>
</dbReference>
<gene>
    <name evidence="2" type="ORF">EDB95_0450</name>
</gene>
<feature type="transmembrane region" description="Helical" evidence="1">
    <location>
        <begin position="59"/>
        <end position="79"/>
    </location>
</feature>
<dbReference type="OrthoDB" id="4540541at2"/>
<feature type="transmembrane region" description="Helical" evidence="1">
    <location>
        <begin position="7"/>
        <end position="24"/>
    </location>
</feature>
<accession>A0A4R8DQN9</accession>
<keyword evidence="1" id="KW-1133">Transmembrane helix</keyword>
<organism evidence="2 3">
    <name type="scientific">Dinghuibacter silviterrae</name>
    <dbReference type="NCBI Taxonomy" id="1539049"/>
    <lineage>
        <taxon>Bacteria</taxon>
        <taxon>Pseudomonadati</taxon>
        <taxon>Bacteroidota</taxon>
        <taxon>Chitinophagia</taxon>
        <taxon>Chitinophagales</taxon>
        <taxon>Chitinophagaceae</taxon>
        <taxon>Dinghuibacter</taxon>
    </lineage>
</organism>
<comment type="caution">
    <text evidence="2">The sequence shown here is derived from an EMBL/GenBank/DDBJ whole genome shotgun (WGS) entry which is preliminary data.</text>
</comment>
<dbReference type="Pfam" id="PF07099">
    <property type="entry name" value="DUF1361"/>
    <property type="match status" value="1"/>
</dbReference>